<dbReference type="PANTHER" id="PTHR46363">
    <property type="entry name" value="DEOXYRIBONUCLEASE TATDN2-RELATED"/>
    <property type="match status" value="1"/>
</dbReference>
<comment type="caution">
    <text evidence="3">The sequence shown here is derived from an EMBL/GenBank/DDBJ whole genome shotgun (WGS) entry which is preliminary data.</text>
</comment>
<dbReference type="PIRSF" id="PIRSF005902">
    <property type="entry name" value="DNase_TatD"/>
    <property type="match status" value="1"/>
</dbReference>
<feature type="binding site" evidence="2">
    <location>
        <position position="152"/>
    </location>
    <ligand>
        <name>a divalent metal cation</name>
        <dbReference type="ChEBI" id="CHEBI:60240"/>
        <label>2</label>
    </ligand>
</feature>
<gene>
    <name evidence="3" type="ORF">V1264_004658</name>
</gene>
<keyword evidence="4" id="KW-1185">Reference proteome</keyword>
<feature type="binding site" evidence="2">
    <location>
        <position position="118"/>
    </location>
    <ligand>
        <name>a divalent metal cation</name>
        <dbReference type="ChEBI" id="CHEBI:60240"/>
        <label>2</label>
    </ligand>
</feature>
<dbReference type="GO" id="GO:0046872">
    <property type="term" value="F:metal ion binding"/>
    <property type="evidence" value="ECO:0007669"/>
    <property type="project" value="UniProtKB-KW"/>
</dbReference>
<dbReference type="SUPFAM" id="SSF51556">
    <property type="entry name" value="Metallo-dependent hydrolases"/>
    <property type="match status" value="1"/>
</dbReference>
<feature type="binding site" evidence="2">
    <location>
        <position position="203"/>
    </location>
    <ligand>
        <name>a divalent metal cation</name>
        <dbReference type="ChEBI" id="CHEBI:60240"/>
        <label>1</label>
    </ligand>
</feature>
<evidence type="ECO:0000256" key="2">
    <source>
        <dbReference type="PIRSR" id="PIRSR005902-1"/>
    </source>
</evidence>
<reference evidence="3 4" key="1">
    <citation type="submission" date="2024-02" db="EMBL/GenBank/DDBJ databases">
        <title>Chromosome-scale genome assembly of the rough periwinkle Littorina saxatilis.</title>
        <authorList>
            <person name="De Jode A."/>
            <person name="Faria R."/>
            <person name="Formenti G."/>
            <person name="Sims Y."/>
            <person name="Smith T.P."/>
            <person name="Tracey A."/>
            <person name="Wood J.M.D."/>
            <person name="Zagrodzka Z.B."/>
            <person name="Johannesson K."/>
            <person name="Butlin R.K."/>
            <person name="Leder E.H."/>
        </authorList>
    </citation>
    <scope>NUCLEOTIDE SEQUENCE [LARGE SCALE GENOMIC DNA]</scope>
    <source>
        <strain evidence="3">Snail1</strain>
        <tissue evidence="3">Muscle</tissue>
    </source>
</reference>
<keyword evidence="2" id="KW-0479">Metal-binding</keyword>
<comment type="similarity">
    <text evidence="1">Belongs to the metallo-dependent hydrolases superfamily. TatD-type hydrolase family.</text>
</comment>
<dbReference type="InterPro" id="IPR032466">
    <property type="entry name" value="Metal_Hydrolase"/>
</dbReference>
<evidence type="ECO:0000313" key="4">
    <source>
        <dbReference type="Proteomes" id="UP001374579"/>
    </source>
</evidence>
<feature type="binding site" evidence="2">
    <location>
        <position position="78"/>
    </location>
    <ligand>
        <name>a divalent metal cation</name>
        <dbReference type="ChEBI" id="CHEBI:60240"/>
        <label>1</label>
    </ligand>
</feature>
<evidence type="ECO:0000256" key="1">
    <source>
        <dbReference type="ARBA" id="ARBA00009275"/>
    </source>
</evidence>
<dbReference type="InterPro" id="IPR001130">
    <property type="entry name" value="TatD-like"/>
</dbReference>
<evidence type="ECO:0000313" key="3">
    <source>
        <dbReference type="EMBL" id="KAK7097723.1"/>
    </source>
</evidence>
<dbReference type="Proteomes" id="UP001374579">
    <property type="component" value="Unassembled WGS sequence"/>
</dbReference>
<dbReference type="Gene3D" id="3.20.20.140">
    <property type="entry name" value="Metal-dependent hydrolases"/>
    <property type="match status" value="1"/>
</dbReference>
<name>A0AAN9B2J8_9CAEN</name>
<dbReference type="AlphaFoldDB" id="A0AAN9B2J8"/>
<sequence>MTLSAAVASFCDRTFQVKLGEESAKGKDRRDNLLIDNRLFLSFGVHPKDVETFWKYRKATAQRLKRLMDMSRVVAFGEIGLDFTVAEAMWDRQVSTLEYLFEALGETIRQKKLPLVLHVREREEMPTRRKATWEIRTVLQRFFPAEYPIQLHYFTGRAVDVESWLEAFPQTHFSVSGAVRNSSAEKKAGVVAIPSDRLLLETDAPYAPVTGSFSVPHDIATTAKYVGQIRRTSETAILALAHENAKRFFGLPIGNRAFDRRESV</sequence>
<protein>
    <submittedName>
        <fullName evidence="3">Uncharacterized protein</fullName>
    </submittedName>
</protein>
<proteinExistence type="inferred from homology"/>
<dbReference type="Pfam" id="PF01026">
    <property type="entry name" value="TatD_DNase"/>
    <property type="match status" value="1"/>
</dbReference>
<dbReference type="PANTHER" id="PTHR46363:SF1">
    <property type="entry name" value="DEOXYRIBONUCLEASE TATDN2-RELATED"/>
    <property type="match status" value="1"/>
</dbReference>
<organism evidence="3 4">
    <name type="scientific">Littorina saxatilis</name>
    <dbReference type="NCBI Taxonomy" id="31220"/>
    <lineage>
        <taxon>Eukaryota</taxon>
        <taxon>Metazoa</taxon>
        <taxon>Spiralia</taxon>
        <taxon>Lophotrochozoa</taxon>
        <taxon>Mollusca</taxon>
        <taxon>Gastropoda</taxon>
        <taxon>Caenogastropoda</taxon>
        <taxon>Littorinimorpha</taxon>
        <taxon>Littorinoidea</taxon>
        <taxon>Littorinidae</taxon>
        <taxon>Littorina</taxon>
    </lineage>
</organism>
<dbReference type="EMBL" id="JBAMIC010000013">
    <property type="protein sequence ID" value="KAK7097723.1"/>
    <property type="molecule type" value="Genomic_DNA"/>
</dbReference>
<accession>A0AAN9B2J8</accession>
<dbReference type="GO" id="GO:0016788">
    <property type="term" value="F:hydrolase activity, acting on ester bonds"/>
    <property type="evidence" value="ECO:0007669"/>
    <property type="project" value="InterPro"/>
</dbReference>